<accession>A0A4Y8MIU5</accession>
<gene>
    <name evidence="1" type="ORF">E2553_38345</name>
</gene>
<comment type="caution">
    <text evidence="1">The sequence shown here is derived from an EMBL/GenBank/DDBJ whole genome shotgun (WGS) entry which is preliminary data.</text>
</comment>
<sequence>MAETRRCTPVVTLNRQPESGRKFAPRVEVLGAFGAGKTTLASSLRKEGVSLLLEQHEHNIFWHNPAANMAVGALAYDVSFLLQHHYLVASDLNDDATRLGICDWSFVTDDLWASLRQADEELAVYRAIRESLTRAYGGPVGYLYLNLPATTVVGRQRARNRANENISDEDISVATQRLRQLVGLLPSEKVLHVGESPDVSEIHRQIDQWLAEAT</sequence>
<dbReference type="SUPFAM" id="SSF52540">
    <property type="entry name" value="P-loop containing nucleoside triphosphate hydrolases"/>
    <property type="match status" value="1"/>
</dbReference>
<proteinExistence type="predicted"/>
<reference evidence="1 2" key="1">
    <citation type="submission" date="2019-03" db="EMBL/GenBank/DDBJ databases">
        <title>Complete Genome Sequence of Paraburkholderia dipogonis ICMP 19430T, a Nitrogen-fixing Symbiont of the South African Invasive Legume Dipogon lignosus in New Zealand.</title>
        <authorList>
            <person name="De Meyer S.E."/>
        </authorList>
    </citation>
    <scope>NUCLEOTIDE SEQUENCE [LARGE SCALE GENOMIC DNA]</scope>
    <source>
        <strain evidence="1 2">ICMP 19430</strain>
    </source>
</reference>
<dbReference type="Proteomes" id="UP000297385">
    <property type="component" value="Unassembled WGS sequence"/>
</dbReference>
<dbReference type="Gene3D" id="3.40.50.300">
    <property type="entry name" value="P-loop containing nucleotide triphosphate hydrolases"/>
    <property type="match status" value="1"/>
</dbReference>
<dbReference type="AlphaFoldDB" id="A0A4Y8MIU5"/>
<organism evidence="1 2">
    <name type="scientific">Paraburkholderia dipogonis</name>
    <dbReference type="NCBI Taxonomy" id="1211383"/>
    <lineage>
        <taxon>Bacteria</taxon>
        <taxon>Pseudomonadati</taxon>
        <taxon>Pseudomonadota</taxon>
        <taxon>Betaproteobacteria</taxon>
        <taxon>Burkholderiales</taxon>
        <taxon>Burkholderiaceae</taxon>
        <taxon>Paraburkholderia</taxon>
    </lineage>
</organism>
<dbReference type="EMBL" id="SNVI01000005">
    <property type="protein sequence ID" value="TFE37355.1"/>
    <property type="molecule type" value="Genomic_DNA"/>
</dbReference>
<name>A0A4Y8MIU5_9BURK</name>
<evidence type="ECO:0000313" key="1">
    <source>
        <dbReference type="EMBL" id="TFE37355.1"/>
    </source>
</evidence>
<dbReference type="InterPro" id="IPR027417">
    <property type="entry name" value="P-loop_NTPase"/>
</dbReference>
<protein>
    <submittedName>
        <fullName evidence="1">Uncharacterized protein</fullName>
    </submittedName>
</protein>
<evidence type="ECO:0000313" key="2">
    <source>
        <dbReference type="Proteomes" id="UP000297385"/>
    </source>
</evidence>